<evidence type="ECO:0000256" key="2">
    <source>
        <dbReference type="ARBA" id="ARBA00022692"/>
    </source>
</evidence>
<evidence type="ECO:0000259" key="10">
    <source>
        <dbReference type="PROSITE" id="PS50089"/>
    </source>
</evidence>
<dbReference type="SMART" id="SM00184">
    <property type="entry name" value="RING"/>
    <property type="match status" value="2"/>
</dbReference>
<evidence type="ECO:0000313" key="12">
    <source>
        <dbReference type="Proteomes" id="UP000095767"/>
    </source>
</evidence>
<reference evidence="11 12" key="1">
    <citation type="submission" date="2016-09" db="EMBL/GenBank/DDBJ databases">
        <title>The draft genome of Dichanthelium oligosanthes: A C3 panicoid grass species.</title>
        <authorList>
            <person name="Studer A.J."/>
            <person name="Schnable J.C."/>
            <person name="Brutnell T.P."/>
        </authorList>
    </citation>
    <scope>NUCLEOTIDE SEQUENCE [LARGE SCALE GENOMIC DNA]</scope>
    <source>
        <strain evidence="12">cv. Kellogg 1175</strain>
        <tissue evidence="11">Leaf</tissue>
    </source>
</reference>
<dbReference type="Proteomes" id="UP000095767">
    <property type="component" value="Unassembled WGS sequence"/>
</dbReference>
<keyword evidence="4 8" id="KW-0863">Zinc-finger</keyword>
<keyword evidence="6 9" id="KW-1133">Transmembrane helix</keyword>
<dbReference type="PANTHER" id="PTHR46539:SF25">
    <property type="entry name" value="(WILD MALAYSIAN BANANA) HYPOTHETICAL PROTEIN"/>
    <property type="match status" value="1"/>
</dbReference>
<evidence type="ECO:0000256" key="7">
    <source>
        <dbReference type="ARBA" id="ARBA00023136"/>
    </source>
</evidence>
<feature type="transmembrane region" description="Helical" evidence="9">
    <location>
        <begin position="176"/>
        <end position="199"/>
    </location>
</feature>
<comment type="caution">
    <text evidence="11">The sequence shown here is derived from an EMBL/GenBank/DDBJ whole genome shotgun (WGS) entry which is preliminary data.</text>
</comment>
<dbReference type="GO" id="GO:0016020">
    <property type="term" value="C:membrane"/>
    <property type="evidence" value="ECO:0007669"/>
    <property type="project" value="UniProtKB-SubCell"/>
</dbReference>
<feature type="transmembrane region" description="Helical" evidence="9">
    <location>
        <begin position="6"/>
        <end position="30"/>
    </location>
</feature>
<organism evidence="11 12">
    <name type="scientific">Dichanthelium oligosanthes</name>
    <dbReference type="NCBI Taxonomy" id="888268"/>
    <lineage>
        <taxon>Eukaryota</taxon>
        <taxon>Viridiplantae</taxon>
        <taxon>Streptophyta</taxon>
        <taxon>Embryophyta</taxon>
        <taxon>Tracheophyta</taxon>
        <taxon>Spermatophyta</taxon>
        <taxon>Magnoliopsida</taxon>
        <taxon>Liliopsida</taxon>
        <taxon>Poales</taxon>
        <taxon>Poaceae</taxon>
        <taxon>PACMAD clade</taxon>
        <taxon>Panicoideae</taxon>
        <taxon>Panicodae</taxon>
        <taxon>Paniceae</taxon>
        <taxon>Dichantheliinae</taxon>
        <taxon>Dichanthelium</taxon>
    </lineage>
</organism>
<dbReference type="Pfam" id="PF13639">
    <property type="entry name" value="zf-RING_2"/>
    <property type="match status" value="2"/>
</dbReference>
<dbReference type="PANTHER" id="PTHR46539">
    <property type="entry name" value="E3 UBIQUITIN-PROTEIN LIGASE ATL42"/>
    <property type="match status" value="1"/>
</dbReference>
<dbReference type="GO" id="GO:0016567">
    <property type="term" value="P:protein ubiquitination"/>
    <property type="evidence" value="ECO:0007669"/>
    <property type="project" value="UniProtKB-UniPathway"/>
</dbReference>
<evidence type="ECO:0000256" key="6">
    <source>
        <dbReference type="ARBA" id="ARBA00022989"/>
    </source>
</evidence>
<evidence type="ECO:0000313" key="11">
    <source>
        <dbReference type="EMBL" id="OEL35765.1"/>
    </source>
</evidence>
<dbReference type="InterPro" id="IPR001841">
    <property type="entry name" value="Znf_RING"/>
</dbReference>
<dbReference type="GO" id="GO:0008270">
    <property type="term" value="F:zinc ion binding"/>
    <property type="evidence" value="ECO:0007669"/>
    <property type="project" value="UniProtKB-KW"/>
</dbReference>
<evidence type="ECO:0000256" key="8">
    <source>
        <dbReference type="PROSITE-ProRule" id="PRU00175"/>
    </source>
</evidence>
<dbReference type="InterPro" id="IPR013083">
    <property type="entry name" value="Znf_RING/FYVE/PHD"/>
</dbReference>
<dbReference type="UniPathway" id="UPA00143"/>
<dbReference type="SUPFAM" id="SSF57850">
    <property type="entry name" value="RING/U-box"/>
    <property type="match status" value="2"/>
</dbReference>
<keyword evidence="12" id="KW-1185">Reference proteome</keyword>
<gene>
    <name evidence="11" type="ORF">BAE44_0003214</name>
</gene>
<keyword evidence="3" id="KW-0479">Metal-binding</keyword>
<dbReference type="OrthoDB" id="8062037at2759"/>
<evidence type="ECO:0000256" key="1">
    <source>
        <dbReference type="ARBA" id="ARBA00004370"/>
    </source>
</evidence>
<sequence>MAGVTLSVLLLVAGVVAMLVLHILIVFWALRRGVVLRASASRQDVERAATAVEGLSAEDLDGLPCHEHDSKAGAGGECAVCLEVFQAGDRCRALPGCEHEFHAQCVDPWLRKSRVCPVCRAEVVVVGSGKAAAAASSENDTKLVSSSSLPGPIRVSLRARASSLPNRMAGGLTHRVVFITVGLALVIVVHLVVVIWALFRVRATHRVAEYGEEEIGGGGGGLSSEEVEKLPCHEFMEDTAGGGECTVCLEAFRAGARCRVLPRCGDGFHAECIDPWLRKSRRCPVCRAEAVERRKDAAGAVAEADAAVDTITGSER</sequence>
<name>A0A1E5WEF3_9POAL</name>
<keyword evidence="2 9" id="KW-0812">Transmembrane</keyword>
<dbReference type="CDD" id="cd16454">
    <property type="entry name" value="RING-H2_PA-TM-RING"/>
    <property type="match status" value="2"/>
</dbReference>
<dbReference type="STRING" id="888268.A0A1E5WEF3"/>
<keyword evidence="5" id="KW-0862">Zinc</keyword>
<evidence type="ECO:0000256" key="4">
    <source>
        <dbReference type="ARBA" id="ARBA00022771"/>
    </source>
</evidence>
<protein>
    <recommendedName>
        <fullName evidence="10">RING-type domain-containing protein</fullName>
    </recommendedName>
</protein>
<comment type="subcellular location">
    <subcellularLocation>
        <location evidence="1">Membrane</location>
    </subcellularLocation>
</comment>
<feature type="domain" description="RING-type" evidence="10">
    <location>
        <begin position="78"/>
        <end position="120"/>
    </location>
</feature>
<evidence type="ECO:0000256" key="9">
    <source>
        <dbReference type="SAM" id="Phobius"/>
    </source>
</evidence>
<dbReference type="EMBL" id="LWDX02011069">
    <property type="protein sequence ID" value="OEL35765.1"/>
    <property type="molecule type" value="Genomic_DNA"/>
</dbReference>
<evidence type="ECO:0000256" key="3">
    <source>
        <dbReference type="ARBA" id="ARBA00022723"/>
    </source>
</evidence>
<evidence type="ECO:0000256" key="5">
    <source>
        <dbReference type="ARBA" id="ARBA00022833"/>
    </source>
</evidence>
<dbReference type="Gene3D" id="3.30.40.10">
    <property type="entry name" value="Zinc/RING finger domain, C3HC4 (zinc finger)"/>
    <property type="match status" value="2"/>
</dbReference>
<keyword evidence="7 9" id="KW-0472">Membrane</keyword>
<accession>A0A1E5WEF3</accession>
<dbReference type="PROSITE" id="PS50089">
    <property type="entry name" value="ZF_RING_2"/>
    <property type="match status" value="2"/>
</dbReference>
<dbReference type="AlphaFoldDB" id="A0A1E5WEF3"/>
<proteinExistence type="predicted"/>
<feature type="domain" description="RING-type" evidence="10">
    <location>
        <begin position="245"/>
        <end position="287"/>
    </location>
</feature>